<gene>
    <name evidence="2" type="ORF">SI8410_18021461</name>
</gene>
<feature type="domain" description="DUF7796" evidence="1">
    <location>
        <begin position="118"/>
        <end position="461"/>
    </location>
</feature>
<dbReference type="InterPro" id="IPR056698">
    <property type="entry name" value="DUF7796"/>
</dbReference>
<evidence type="ECO:0000313" key="3">
    <source>
        <dbReference type="Proteomes" id="UP000663760"/>
    </source>
</evidence>
<dbReference type="EMBL" id="LR746281">
    <property type="protein sequence ID" value="CAA7410783.1"/>
    <property type="molecule type" value="Genomic_DNA"/>
</dbReference>
<reference evidence="2" key="1">
    <citation type="submission" date="2020-02" db="EMBL/GenBank/DDBJ databases">
        <authorList>
            <person name="Scholz U."/>
            <person name="Mascher M."/>
            <person name="Fiebig A."/>
        </authorList>
    </citation>
    <scope>NUCLEOTIDE SEQUENCE</scope>
</reference>
<evidence type="ECO:0000259" key="1">
    <source>
        <dbReference type="Pfam" id="PF25072"/>
    </source>
</evidence>
<dbReference type="PANTHER" id="PTHR35112">
    <property type="entry name" value="OS08G0360500 PROTEIN"/>
    <property type="match status" value="1"/>
</dbReference>
<name>A0A7I8LL39_SPIIN</name>
<dbReference type="Proteomes" id="UP000663760">
    <property type="component" value="Chromosome 18"/>
</dbReference>
<organism evidence="2 3">
    <name type="scientific">Spirodela intermedia</name>
    <name type="common">Intermediate duckweed</name>
    <dbReference type="NCBI Taxonomy" id="51605"/>
    <lineage>
        <taxon>Eukaryota</taxon>
        <taxon>Viridiplantae</taxon>
        <taxon>Streptophyta</taxon>
        <taxon>Embryophyta</taxon>
        <taxon>Tracheophyta</taxon>
        <taxon>Spermatophyta</taxon>
        <taxon>Magnoliopsida</taxon>
        <taxon>Liliopsida</taxon>
        <taxon>Araceae</taxon>
        <taxon>Lemnoideae</taxon>
        <taxon>Spirodela</taxon>
    </lineage>
</organism>
<dbReference type="AlphaFoldDB" id="A0A7I8LL39"/>
<keyword evidence="3" id="KW-1185">Reference proteome</keyword>
<accession>A0A7I8LL39</accession>
<dbReference type="Pfam" id="PF25072">
    <property type="entry name" value="DUF7796"/>
    <property type="match status" value="1"/>
</dbReference>
<protein>
    <recommendedName>
        <fullName evidence="1">DUF7796 domain-containing protein</fullName>
    </recommendedName>
</protein>
<proteinExistence type="predicted"/>
<sequence>MVSRVPPLSRIISTDPPDILVVPSSRARRSLSRCSEVHQAKQPHSFGGVVAKWVAGIDRRFTFILLGPLSLLYLLLPLHYPSAALVASLSPITSFVNPFSSSPPPDLGPGLKRKAELDRARIAICLVGGARHFELTGPTILKNILEEYLNADLFLHSPLDRDAFKLSLLAAAPRVAAVRIFVPKNIPETESQIRVLSSSGSPNGIQGLLQYFNMVEGCLPMIRNQESKRNFSYDWIVRTRVDGYWSAPLGPGSFVPGTYLVPEGSRYGGLNDRFGSGDGRTSRAALSRLSLIPSLDAAGYRSLNSESAFKAQLHTARVAYREHHLPFCVLSERRYAFPPVMYDVPVVSVGSHGPMSGAKCRPCRPACVGQCVAEVMQTLETGWSWTEWRNGSLELCNAAGGWENGWEAVFDEVAGEEAAATRRRVASLDMATCVEGFRELCRRSASWDAPSYDEICSLGLKGTSNKTRP</sequence>
<dbReference type="OrthoDB" id="2016723at2759"/>
<evidence type="ECO:0000313" key="2">
    <source>
        <dbReference type="EMBL" id="CAA7410783.1"/>
    </source>
</evidence>
<dbReference type="PANTHER" id="PTHR35112:SF1">
    <property type="entry name" value="RING_FYVE_PHD ZINC FINGER SUPERFAMILY PROTEIN"/>
    <property type="match status" value="1"/>
</dbReference>